<evidence type="ECO:0000313" key="3">
    <source>
        <dbReference type="Proteomes" id="UP000288405"/>
    </source>
</evidence>
<gene>
    <name evidence="2" type="ORF">CWE11_03015</name>
</gene>
<dbReference type="AlphaFoldDB" id="A0A432WPP5"/>
<dbReference type="RefSeq" id="WP_126776122.1">
    <property type="nucleotide sequence ID" value="NZ_PIPM01000002.1"/>
</dbReference>
<evidence type="ECO:0000256" key="1">
    <source>
        <dbReference type="SAM" id="SignalP"/>
    </source>
</evidence>
<protein>
    <recommendedName>
        <fullName evidence="4">DUF4426 domain-containing protein</fullName>
    </recommendedName>
</protein>
<keyword evidence="1" id="KW-0732">Signal</keyword>
<dbReference type="Proteomes" id="UP000288405">
    <property type="component" value="Unassembled WGS sequence"/>
</dbReference>
<proteinExistence type="predicted"/>
<comment type="caution">
    <text evidence="2">The sequence shown here is derived from an EMBL/GenBank/DDBJ whole genome shotgun (WGS) entry which is preliminary data.</text>
</comment>
<dbReference type="OrthoDB" id="9150126at2"/>
<dbReference type="PROSITE" id="PS51257">
    <property type="entry name" value="PROKAR_LIPOPROTEIN"/>
    <property type="match status" value="1"/>
</dbReference>
<reference evidence="2 3" key="1">
    <citation type="journal article" date="2011" name="Front. Microbiol.">
        <title>Genomic signatures of strain selection and enhancement in Bacillus atrophaeus var. globigii, a historical biowarfare simulant.</title>
        <authorList>
            <person name="Gibbons H.S."/>
            <person name="Broomall S.M."/>
            <person name="McNew L.A."/>
            <person name="Daligault H."/>
            <person name="Chapman C."/>
            <person name="Bruce D."/>
            <person name="Karavis M."/>
            <person name="Krepps M."/>
            <person name="McGregor P.A."/>
            <person name="Hong C."/>
            <person name="Park K.H."/>
            <person name="Akmal A."/>
            <person name="Feldman A."/>
            <person name="Lin J.S."/>
            <person name="Chang W.E."/>
            <person name="Higgs B.W."/>
            <person name="Demirev P."/>
            <person name="Lindquist J."/>
            <person name="Liem A."/>
            <person name="Fochler E."/>
            <person name="Read T.D."/>
            <person name="Tapia R."/>
            <person name="Johnson S."/>
            <person name="Bishop-Lilly K.A."/>
            <person name="Detter C."/>
            <person name="Han C."/>
            <person name="Sozhamannan S."/>
            <person name="Rosenzweig C.N."/>
            <person name="Skowronski E.W."/>
        </authorList>
    </citation>
    <scope>NUCLEOTIDE SEQUENCE [LARGE SCALE GENOMIC DNA]</scope>
    <source>
        <strain evidence="2 3">GYP-17</strain>
    </source>
</reference>
<dbReference type="EMBL" id="PIPM01000002">
    <property type="protein sequence ID" value="RUO35745.1"/>
    <property type="molecule type" value="Genomic_DNA"/>
</dbReference>
<name>A0A432WPP5_9GAMM</name>
<evidence type="ECO:0008006" key="4">
    <source>
        <dbReference type="Google" id="ProtNLM"/>
    </source>
</evidence>
<evidence type="ECO:0000313" key="2">
    <source>
        <dbReference type="EMBL" id="RUO35745.1"/>
    </source>
</evidence>
<keyword evidence="3" id="KW-1185">Reference proteome</keyword>
<feature type="chain" id="PRO_5019096408" description="DUF4426 domain-containing protein" evidence="1">
    <location>
        <begin position="23"/>
        <end position="179"/>
    </location>
</feature>
<organism evidence="2 3">
    <name type="scientific">Aliidiomarina sanyensis</name>
    <dbReference type="NCBI Taxonomy" id="1249555"/>
    <lineage>
        <taxon>Bacteria</taxon>
        <taxon>Pseudomonadati</taxon>
        <taxon>Pseudomonadota</taxon>
        <taxon>Gammaproteobacteria</taxon>
        <taxon>Alteromonadales</taxon>
        <taxon>Idiomarinaceae</taxon>
        <taxon>Aliidiomarina</taxon>
    </lineage>
</organism>
<sequence>MKYLPFILVLFLSACQSTPAQQTSSETEPTSQTFAEYIRDSKPPAGPRHIVNEGVIDPIEAVVTAAQSAPNSFVGTFGMEVRNTGQLPGILFLNSELNYREQFNLTVAMDESVARYLTRTYGRNWFNDVIGKQIEVRGEAERVVIWFNCDGQRTSSYYYQTQIRVTHPDQFKIVPSNAP</sequence>
<feature type="signal peptide" evidence="1">
    <location>
        <begin position="1"/>
        <end position="22"/>
    </location>
</feature>
<accession>A0A432WPP5</accession>